<keyword evidence="3" id="KW-0274">FAD</keyword>
<dbReference type="SUPFAM" id="SSF51905">
    <property type="entry name" value="FAD/NAD(P)-binding domain"/>
    <property type="match status" value="1"/>
</dbReference>
<dbReference type="Proteomes" id="UP000190092">
    <property type="component" value="Unassembled WGS sequence"/>
</dbReference>
<keyword evidence="4" id="KW-0560">Oxidoreductase</keyword>
<evidence type="ECO:0000256" key="3">
    <source>
        <dbReference type="ARBA" id="ARBA00022827"/>
    </source>
</evidence>
<dbReference type="PANTHER" id="PTHR43400">
    <property type="entry name" value="FUMARATE REDUCTASE"/>
    <property type="match status" value="1"/>
</dbReference>
<proteinExistence type="predicted"/>
<dbReference type="PANTHER" id="PTHR43400:SF10">
    <property type="entry name" value="3-OXOSTEROID 1-DEHYDROGENASE"/>
    <property type="match status" value="1"/>
</dbReference>
<dbReference type="STRING" id="225324.SAMN02745126_06219"/>
<keyword evidence="7" id="KW-1185">Reference proteome</keyword>
<evidence type="ECO:0000256" key="2">
    <source>
        <dbReference type="ARBA" id="ARBA00022630"/>
    </source>
</evidence>
<gene>
    <name evidence="6" type="ORF">SAMN02745126_06219</name>
</gene>
<dbReference type="InterPro" id="IPR027477">
    <property type="entry name" value="Succ_DH/fumarate_Rdtase_cat_sf"/>
</dbReference>
<reference evidence="7" key="1">
    <citation type="submission" date="2017-02" db="EMBL/GenBank/DDBJ databases">
        <authorList>
            <person name="Varghese N."/>
            <person name="Submissions S."/>
        </authorList>
    </citation>
    <scope>NUCLEOTIDE SEQUENCE [LARGE SCALE GENOMIC DNA]</scope>
    <source>
        <strain evidence="7">ATCC 27094</strain>
    </source>
</reference>
<evidence type="ECO:0000256" key="1">
    <source>
        <dbReference type="ARBA" id="ARBA00001974"/>
    </source>
</evidence>
<evidence type="ECO:0000313" key="6">
    <source>
        <dbReference type="EMBL" id="SKA39354.1"/>
    </source>
</evidence>
<sequence length="529" mass="56873">MADIDCDVVVVGSGAAGLSAALAASVGGAKVVVLEKSHYLGGTTAMSAAGTWVPANHHMLAAGIADSPEETLTYIRAVAPPGWRETEDELWRALAENSAPMLRFVEDHTPLVFELVNHPDFYVEAPGGKLFGRMVSPTLISRYRLGRWWNRVRKSVKPQFFTYKEMVNGVLKDPVRAVLRLGPSLVWRVIAGQVGLGNGLIVGLTRGCLDHGCRILMDADVKRLTGDGQAISGVEAVIDGKQVTIRAAKGVVLATGGFDWAPDYMPKHFPGIEIIGAPRTNTGDGQRMAAEVGAALAHMDQSNIAPATFTTYEGQRHAQPLYESYAPHCILVNREGKRFTSEGSPSLGAAIDERGPDGRSRHIPAWRIFDSRYVNRLSALYASKDPDFVRTADTIEGLAAKIGLDPATLRATVDRFNGWSKEGVDRDFHRGETAWERHYTKDQALATVEKPPLHAAPFLYASLGTKGGPRTNHRCEVLRPDGSVIGGLYCAGIAMASPIGTKAVGAGTTIGPCLTFGYIAGRAIARRNV</sequence>
<dbReference type="AlphaFoldDB" id="A0A1T4TG07"/>
<feature type="domain" description="FAD-dependent oxidoreductase 2 FAD-binding" evidence="5">
    <location>
        <begin position="7"/>
        <end position="509"/>
    </location>
</feature>
<evidence type="ECO:0000259" key="5">
    <source>
        <dbReference type="Pfam" id="PF00890"/>
    </source>
</evidence>
<dbReference type="OrthoDB" id="3178130at2"/>
<dbReference type="EMBL" id="FUWJ01000017">
    <property type="protein sequence ID" value="SKA39354.1"/>
    <property type="molecule type" value="Genomic_DNA"/>
</dbReference>
<dbReference type="InterPro" id="IPR036188">
    <property type="entry name" value="FAD/NAD-bd_sf"/>
</dbReference>
<dbReference type="InterPro" id="IPR003953">
    <property type="entry name" value="FAD-dep_OxRdtase_2_FAD-bd"/>
</dbReference>
<organism evidence="6 7">
    <name type="scientific">Enhydrobacter aerosaccus</name>
    <dbReference type="NCBI Taxonomy" id="225324"/>
    <lineage>
        <taxon>Bacteria</taxon>
        <taxon>Pseudomonadati</taxon>
        <taxon>Pseudomonadota</taxon>
        <taxon>Alphaproteobacteria</taxon>
        <taxon>Hyphomicrobiales</taxon>
        <taxon>Enhydrobacter</taxon>
    </lineage>
</organism>
<evidence type="ECO:0000256" key="4">
    <source>
        <dbReference type="ARBA" id="ARBA00023002"/>
    </source>
</evidence>
<name>A0A1T4TG07_9HYPH</name>
<dbReference type="Pfam" id="PF00890">
    <property type="entry name" value="FAD_binding_2"/>
    <property type="match status" value="1"/>
</dbReference>
<dbReference type="GO" id="GO:0008202">
    <property type="term" value="P:steroid metabolic process"/>
    <property type="evidence" value="ECO:0007669"/>
    <property type="project" value="UniProtKB-ARBA"/>
</dbReference>
<dbReference type="RefSeq" id="WP_085937948.1">
    <property type="nucleotide sequence ID" value="NZ_FUWJ01000017.1"/>
</dbReference>
<dbReference type="Gene3D" id="3.50.50.60">
    <property type="entry name" value="FAD/NAD(P)-binding domain"/>
    <property type="match status" value="2"/>
</dbReference>
<keyword evidence="2" id="KW-0285">Flavoprotein</keyword>
<accession>A0A1T4TG07</accession>
<dbReference type="GO" id="GO:0016491">
    <property type="term" value="F:oxidoreductase activity"/>
    <property type="evidence" value="ECO:0007669"/>
    <property type="project" value="UniProtKB-KW"/>
</dbReference>
<protein>
    <submittedName>
        <fullName evidence="6">3-oxosteroid 1-dehydrogenase</fullName>
    </submittedName>
</protein>
<evidence type="ECO:0000313" key="7">
    <source>
        <dbReference type="Proteomes" id="UP000190092"/>
    </source>
</evidence>
<comment type="cofactor">
    <cofactor evidence="1">
        <name>FAD</name>
        <dbReference type="ChEBI" id="CHEBI:57692"/>
    </cofactor>
</comment>
<dbReference type="InterPro" id="IPR050315">
    <property type="entry name" value="FAD-oxidoreductase_2"/>
</dbReference>
<dbReference type="SUPFAM" id="SSF56425">
    <property type="entry name" value="Succinate dehydrogenase/fumarate reductase flavoprotein, catalytic domain"/>
    <property type="match status" value="1"/>
</dbReference>